<keyword evidence="4 8" id="KW-0812">Transmembrane</keyword>
<dbReference type="PANTHER" id="PTHR47234">
    <property type="match status" value="1"/>
</dbReference>
<name>A0A7W7KA22_9SPHN</name>
<sequence>MNVTSVRSLRCGLLAGIAAAALSPGISLAQQASQRPQGEEAAKAKAKSDAASVDDIVVTGTLLRGAAPVGSNLISVGQDAVQSQGATSTNELLATVPQVTNFFNTVPTQTLAGNPNQLQVARPNLRNLLATNASTSATLVLVDGRRLAGVGVNQATLDPDLIPTGAIERVEIVTDGGSSTYGADAVGGVINFITRRRFNGLEVNARHGIADNYRSTDANVIAGKDWGSGSFYVAYNFARNDALFGRDRKFIRALDYSRDPAVPNSIQCDPGNVLLNGVTYPLPSLAAAQGANRCDASDNATFVPRNKRHSALASLSQELNDFISVDLRAFYGKRDTLSENELRNSVTITSANPYYRRIAANPVGNQTVNFSFAPVLGTDSIKLGSGFQEWGANAEVKAKLGSNWQLRTLFNYSRSSSYFFIRGQANPGRLSAAGRGTTLATAINPYDLAATSNQALIADIVDNENVGQAKDQLLDLRAIVDGSLLTLPGGDVRVAIGYEYMQQDFRQRFASDIRVGVLATRPYAAYNRDTHSVFGEILVPIFGTDNAVGGINSLTLSASARYDKYSDFGDTFNPKIGVTYEPVDWLTIRGNWSTSFTAPTPVDQLGSLRNNIQVFPIAAAVPSGDTAPAGSNTIALQGARPNLQPQTAETWSVGAEINPPFVDGLRLSANYYHVNFEDILLAPPVQTPSQLFQSYSDVVTIRPTAAQIAAFGAQVPGGAAAVAPFLLPGAPVVYQLIDFRTGNFKSLEVSGIDFQANYSRPTGFGSIDANVSGNYQLTRKSKGSVGPTLTELNANNPRLTLQGLLGANLGNLRAQVTWNHTSGFDVVRTTQLIQDRIGAFDTINLFFKYDVPGESALLKDLSFTLNINNVFDTDPPAFRQTGLNGFATAPNEFTLGRLFMLGASKKF</sequence>
<dbReference type="InterPro" id="IPR012910">
    <property type="entry name" value="Plug_dom"/>
</dbReference>
<dbReference type="InterPro" id="IPR037066">
    <property type="entry name" value="Plug_dom_sf"/>
</dbReference>
<dbReference type="Gene3D" id="2.40.170.20">
    <property type="entry name" value="TonB-dependent receptor, beta-barrel domain"/>
    <property type="match status" value="1"/>
</dbReference>
<accession>A0A7W7KA22</accession>
<evidence type="ECO:0000256" key="10">
    <source>
        <dbReference type="SAM" id="SignalP"/>
    </source>
</evidence>
<dbReference type="InterPro" id="IPR036942">
    <property type="entry name" value="Beta-barrel_TonB_sf"/>
</dbReference>
<keyword evidence="13" id="KW-0675">Receptor</keyword>
<evidence type="ECO:0000256" key="1">
    <source>
        <dbReference type="ARBA" id="ARBA00004571"/>
    </source>
</evidence>
<keyword evidence="2 8" id="KW-0813">Transport</keyword>
<dbReference type="PANTHER" id="PTHR47234:SF2">
    <property type="entry name" value="TONB-DEPENDENT RECEPTOR"/>
    <property type="match status" value="1"/>
</dbReference>
<evidence type="ECO:0000313" key="13">
    <source>
        <dbReference type="EMBL" id="MBB4858765.1"/>
    </source>
</evidence>
<dbReference type="SUPFAM" id="SSF56935">
    <property type="entry name" value="Porins"/>
    <property type="match status" value="1"/>
</dbReference>
<dbReference type="Gene3D" id="2.170.130.10">
    <property type="entry name" value="TonB-dependent receptor, plug domain"/>
    <property type="match status" value="1"/>
</dbReference>
<keyword evidence="10" id="KW-0732">Signal</keyword>
<dbReference type="Proteomes" id="UP000555448">
    <property type="component" value="Unassembled WGS sequence"/>
</dbReference>
<dbReference type="Pfam" id="PF00593">
    <property type="entry name" value="TonB_dep_Rec_b-barrel"/>
    <property type="match status" value="1"/>
</dbReference>
<evidence type="ECO:0000256" key="4">
    <source>
        <dbReference type="ARBA" id="ARBA00022692"/>
    </source>
</evidence>
<evidence type="ECO:0000256" key="6">
    <source>
        <dbReference type="ARBA" id="ARBA00023136"/>
    </source>
</evidence>
<proteinExistence type="inferred from homology"/>
<evidence type="ECO:0000256" key="9">
    <source>
        <dbReference type="RuleBase" id="RU003357"/>
    </source>
</evidence>
<dbReference type="Pfam" id="PF07715">
    <property type="entry name" value="Plug"/>
    <property type="match status" value="1"/>
</dbReference>
<keyword evidence="6 8" id="KW-0472">Membrane</keyword>
<dbReference type="RefSeq" id="WP_184244713.1">
    <property type="nucleotide sequence ID" value="NZ_JACHLR010000007.1"/>
</dbReference>
<dbReference type="GO" id="GO:0009279">
    <property type="term" value="C:cell outer membrane"/>
    <property type="evidence" value="ECO:0007669"/>
    <property type="project" value="UniProtKB-SubCell"/>
</dbReference>
<keyword evidence="5 9" id="KW-0798">TonB box</keyword>
<feature type="chain" id="PRO_5030545904" evidence="10">
    <location>
        <begin position="30"/>
        <end position="907"/>
    </location>
</feature>
<keyword evidence="7 8" id="KW-0998">Cell outer membrane</keyword>
<dbReference type="PROSITE" id="PS52016">
    <property type="entry name" value="TONB_DEPENDENT_REC_3"/>
    <property type="match status" value="1"/>
</dbReference>
<comment type="caution">
    <text evidence="13">The sequence shown here is derived from an EMBL/GenBank/DDBJ whole genome shotgun (WGS) entry which is preliminary data.</text>
</comment>
<reference evidence="13 14" key="1">
    <citation type="submission" date="2020-08" db="EMBL/GenBank/DDBJ databases">
        <title>Functional genomics of gut bacteria from endangered species of beetles.</title>
        <authorList>
            <person name="Carlos-Shanley C."/>
        </authorList>
    </citation>
    <scope>NUCLEOTIDE SEQUENCE [LARGE SCALE GENOMIC DNA]</scope>
    <source>
        <strain evidence="13 14">S00245</strain>
    </source>
</reference>
<keyword evidence="14" id="KW-1185">Reference proteome</keyword>
<dbReference type="InterPro" id="IPR000531">
    <property type="entry name" value="Beta-barrel_TonB"/>
</dbReference>
<evidence type="ECO:0000256" key="7">
    <source>
        <dbReference type="ARBA" id="ARBA00023237"/>
    </source>
</evidence>
<dbReference type="AlphaFoldDB" id="A0A7W7KA22"/>
<evidence type="ECO:0000256" key="2">
    <source>
        <dbReference type="ARBA" id="ARBA00022448"/>
    </source>
</evidence>
<evidence type="ECO:0000256" key="3">
    <source>
        <dbReference type="ARBA" id="ARBA00022452"/>
    </source>
</evidence>
<feature type="domain" description="TonB-dependent receptor-like beta-barrel" evidence="11">
    <location>
        <begin position="374"/>
        <end position="870"/>
    </location>
</feature>
<evidence type="ECO:0000256" key="5">
    <source>
        <dbReference type="ARBA" id="ARBA00023077"/>
    </source>
</evidence>
<organism evidence="13 14">
    <name type="scientific">Novosphingobium chloroacetimidivorans</name>
    <dbReference type="NCBI Taxonomy" id="1428314"/>
    <lineage>
        <taxon>Bacteria</taxon>
        <taxon>Pseudomonadati</taxon>
        <taxon>Pseudomonadota</taxon>
        <taxon>Alphaproteobacteria</taxon>
        <taxon>Sphingomonadales</taxon>
        <taxon>Sphingomonadaceae</taxon>
        <taxon>Novosphingobium</taxon>
    </lineage>
</organism>
<comment type="similarity">
    <text evidence="8 9">Belongs to the TonB-dependent receptor family.</text>
</comment>
<evidence type="ECO:0000259" key="11">
    <source>
        <dbReference type="Pfam" id="PF00593"/>
    </source>
</evidence>
<comment type="subcellular location">
    <subcellularLocation>
        <location evidence="1 8">Cell outer membrane</location>
        <topology evidence="1 8">Multi-pass membrane protein</topology>
    </subcellularLocation>
</comment>
<dbReference type="InterPro" id="IPR039426">
    <property type="entry name" value="TonB-dep_rcpt-like"/>
</dbReference>
<protein>
    <submittedName>
        <fullName evidence="13">Iron complex outermembrane receptor protein</fullName>
    </submittedName>
</protein>
<feature type="domain" description="TonB-dependent receptor plug" evidence="12">
    <location>
        <begin position="74"/>
        <end position="189"/>
    </location>
</feature>
<dbReference type="EMBL" id="JACHLR010000007">
    <property type="protein sequence ID" value="MBB4858765.1"/>
    <property type="molecule type" value="Genomic_DNA"/>
</dbReference>
<evidence type="ECO:0000313" key="14">
    <source>
        <dbReference type="Proteomes" id="UP000555448"/>
    </source>
</evidence>
<feature type="signal peptide" evidence="10">
    <location>
        <begin position="1"/>
        <end position="29"/>
    </location>
</feature>
<gene>
    <name evidence="13" type="ORF">HNO88_002091</name>
</gene>
<keyword evidence="3 8" id="KW-1134">Transmembrane beta strand</keyword>
<evidence type="ECO:0000259" key="12">
    <source>
        <dbReference type="Pfam" id="PF07715"/>
    </source>
</evidence>
<evidence type="ECO:0000256" key="8">
    <source>
        <dbReference type="PROSITE-ProRule" id="PRU01360"/>
    </source>
</evidence>